<keyword evidence="3" id="KW-0695">RNA-directed DNA polymerase</keyword>
<dbReference type="OrthoDB" id="413361at2759"/>
<dbReference type="Pfam" id="PF07727">
    <property type="entry name" value="RVT_2"/>
    <property type="match status" value="1"/>
</dbReference>
<keyword evidence="1" id="KW-0732">Signal</keyword>
<accession>A0A225WF14</accession>
<dbReference type="Proteomes" id="UP000198211">
    <property type="component" value="Unassembled WGS sequence"/>
</dbReference>
<keyword evidence="3" id="KW-0808">Transferase</keyword>
<sequence length="94" mass="10765">MACLNLICMFLVISNQLGLHVHQGDIPTSYVKAKMKEVIHVRQPSGLEEESSTKVWLLKIAFYGLKQAGREWNAEINSFLLEYDLVPTREDRCV</sequence>
<gene>
    <name evidence="3" type="ORF">PHMEG_0009896</name>
</gene>
<evidence type="ECO:0000313" key="3">
    <source>
        <dbReference type="EMBL" id="OWZ16323.1"/>
    </source>
</evidence>
<keyword evidence="4" id="KW-1185">Reference proteome</keyword>
<reference evidence="4" key="1">
    <citation type="submission" date="2017-03" db="EMBL/GenBank/DDBJ databases">
        <title>Phytopthora megakarya and P. palmivora, two closely related causual agents of cacao black pod achieved similar genome size and gene model numbers by different mechanisms.</title>
        <authorList>
            <person name="Ali S."/>
            <person name="Shao J."/>
            <person name="Larry D.J."/>
            <person name="Kronmiller B."/>
            <person name="Shen D."/>
            <person name="Strem M.D."/>
            <person name="Melnick R.L."/>
            <person name="Guiltinan M.J."/>
            <person name="Tyler B.M."/>
            <person name="Meinhardt L.W."/>
            <person name="Bailey B.A."/>
        </authorList>
    </citation>
    <scope>NUCLEOTIDE SEQUENCE [LARGE SCALE GENOMIC DNA]</scope>
    <source>
        <strain evidence="4">zdho120</strain>
    </source>
</reference>
<comment type="caution">
    <text evidence="3">The sequence shown here is derived from an EMBL/GenBank/DDBJ whole genome shotgun (WGS) entry which is preliminary data.</text>
</comment>
<evidence type="ECO:0000256" key="1">
    <source>
        <dbReference type="SAM" id="SignalP"/>
    </source>
</evidence>
<dbReference type="InterPro" id="IPR013103">
    <property type="entry name" value="RVT_2"/>
</dbReference>
<dbReference type="AlphaFoldDB" id="A0A225WF14"/>
<name>A0A225WF14_9STRA</name>
<evidence type="ECO:0000313" key="4">
    <source>
        <dbReference type="Proteomes" id="UP000198211"/>
    </source>
</evidence>
<dbReference type="GO" id="GO:0003964">
    <property type="term" value="F:RNA-directed DNA polymerase activity"/>
    <property type="evidence" value="ECO:0007669"/>
    <property type="project" value="UniProtKB-KW"/>
</dbReference>
<protein>
    <submittedName>
        <fullName evidence="3">Reverse transcriptase</fullName>
    </submittedName>
</protein>
<organism evidence="3 4">
    <name type="scientific">Phytophthora megakarya</name>
    <dbReference type="NCBI Taxonomy" id="4795"/>
    <lineage>
        <taxon>Eukaryota</taxon>
        <taxon>Sar</taxon>
        <taxon>Stramenopiles</taxon>
        <taxon>Oomycota</taxon>
        <taxon>Peronosporomycetes</taxon>
        <taxon>Peronosporales</taxon>
        <taxon>Peronosporaceae</taxon>
        <taxon>Phytophthora</taxon>
    </lineage>
</organism>
<dbReference type="EMBL" id="NBNE01000952">
    <property type="protein sequence ID" value="OWZ16323.1"/>
    <property type="molecule type" value="Genomic_DNA"/>
</dbReference>
<keyword evidence="3" id="KW-0548">Nucleotidyltransferase</keyword>
<evidence type="ECO:0000259" key="2">
    <source>
        <dbReference type="Pfam" id="PF07727"/>
    </source>
</evidence>
<feature type="chain" id="PRO_5012917512" evidence="1">
    <location>
        <begin position="19"/>
        <end position="94"/>
    </location>
</feature>
<feature type="domain" description="Reverse transcriptase Ty1/copia-type" evidence="2">
    <location>
        <begin position="4"/>
        <end position="85"/>
    </location>
</feature>
<feature type="signal peptide" evidence="1">
    <location>
        <begin position="1"/>
        <end position="18"/>
    </location>
</feature>
<proteinExistence type="predicted"/>
<dbReference type="STRING" id="4795.A0A225WF14"/>